<name>A0ACC3BRJ2_PYRYE</name>
<evidence type="ECO:0000313" key="1">
    <source>
        <dbReference type="EMBL" id="KAK1860127.1"/>
    </source>
</evidence>
<gene>
    <name evidence="1" type="ORF">I4F81_002716</name>
</gene>
<protein>
    <submittedName>
        <fullName evidence="1">Uncharacterized protein</fullName>
    </submittedName>
</protein>
<evidence type="ECO:0000313" key="2">
    <source>
        <dbReference type="Proteomes" id="UP000798662"/>
    </source>
</evidence>
<reference evidence="1" key="1">
    <citation type="submission" date="2019-11" db="EMBL/GenBank/DDBJ databases">
        <title>Nori genome reveals adaptations in red seaweeds to the harsh intertidal environment.</title>
        <authorList>
            <person name="Wang D."/>
            <person name="Mao Y."/>
        </authorList>
    </citation>
    <scope>NUCLEOTIDE SEQUENCE</scope>
    <source>
        <tissue evidence="1">Gametophyte</tissue>
    </source>
</reference>
<accession>A0ACC3BRJ2</accession>
<dbReference type="EMBL" id="CM020618">
    <property type="protein sequence ID" value="KAK1860127.1"/>
    <property type="molecule type" value="Genomic_DNA"/>
</dbReference>
<sequence>MKLTMKTLAGKTFTVEAEESETVQALKTKVAEALGNSDADPLGYRLVHSGKVLSANDAALSAVGVNDSGFIVVMPPKKVAVKKAPAPAKAPASAAAASATPAIPAASAPVPASASDTPATAAAPAAAATAGPGNDLVVGSQYEASVRQLCEMGFGEGQVKLALRAAFNNPERAVEYLFKGIPASAVEEAAAAAVPAAVGAAPAGTGEATAEMDTDAPAAATREAPAGEAAAATTATTATPAPEAAAGAAAAPVAAAADTPFEMFGGGGGGGPAGGGTGQLDFLRRLPQFNLMRRMIHTNQTLLQPLLQQLRQTNPSLFQVINANQEEFLRLLNEPVSENDNMSELMRHLAPEEAASMDGGGPAGGAGGPPPPGYITVTQGEADQIERLMTLVGPMGVSRNAVVQAWLACEKDEALAANYLLDNAGELAAAEDGGDGGDGSPPLPPAPTGGAP</sequence>
<comment type="caution">
    <text evidence="1">The sequence shown here is derived from an EMBL/GenBank/DDBJ whole genome shotgun (WGS) entry which is preliminary data.</text>
</comment>
<dbReference type="Proteomes" id="UP000798662">
    <property type="component" value="Chromosome 1"/>
</dbReference>
<proteinExistence type="predicted"/>
<keyword evidence="2" id="KW-1185">Reference proteome</keyword>
<organism evidence="1 2">
    <name type="scientific">Pyropia yezoensis</name>
    <name type="common">Susabi-nori</name>
    <name type="synonym">Porphyra yezoensis</name>
    <dbReference type="NCBI Taxonomy" id="2788"/>
    <lineage>
        <taxon>Eukaryota</taxon>
        <taxon>Rhodophyta</taxon>
        <taxon>Bangiophyceae</taxon>
        <taxon>Bangiales</taxon>
        <taxon>Bangiaceae</taxon>
        <taxon>Pyropia</taxon>
    </lineage>
</organism>